<name>A0A6J5NN95_9CAUD</name>
<evidence type="ECO:0000313" key="1">
    <source>
        <dbReference type="EMBL" id="CAB4160303.1"/>
    </source>
</evidence>
<accession>A0A6J5NN95</accession>
<dbReference type="EMBL" id="LR796696">
    <property type="protein sequence ID" value="CAB4160303.1"/>
    <property type="molecule type" value="Genomic_DNA"/>
</dbReference>
<organism evidence="1">
    <name type="scientific">uncultured Caudovirales phage</name>
    <dbReference type="NCBI Taxonomy" id="2100421"/>
    <lineage>
        <taxon>Viruses</taxon>
        <taxon>Duplodnaviria</taxon>
        <taxon>Heunggongvirae</taxon>
        <taxon>Uroviricota</taxon>
        <taxon>Caudoviricetes</taxon>
        <taxon>Peduoviridae</taxon>
        <taxon>Maltschvirus</taxon>
        <taxon>Maltschvirus maltsch</taxon>
    </lineage>
</organism>
<proteinExistence type="predicted"/>
<reference evidence="1" key="1">
    <citation type="submission" date="2020-04" db="EMBL/GenBank/DDBJ databases">
        <authorList>
            <person name="Chiriac C."/>
            <person name="Salcher M."/>
            <person name="Ghai R."/>
            <person name="Kavagutti S V."/>
        </authorList>
    </citation>
    <scope>NUCLEOTIDE SEQUENCE</scope>
</reference>
<protein>
    <submittedName>
        <fullName evidence="1">Uncharacterized protein</fullName>
    </submittedName>
</protein>
<sequence>MNDTIIIAYSNQTNLGIPMNYYNWQGIPMWQYVYQRFSNLECSKIFIIGLDTLDTELMEKSIHDILLKEKALNVLLFDMSLVMVTDRTLNHFINNEKAIVATSYLKNPCYDYLNQKTFFSNEMCTIEPLQKYNRQHLLEIYQQNKITNINQLFECYKLKHEILFKELSNDEKTKLITKRDARIINFLKS</sequence>
<gene>
    <name evidence="1" type="ORF">UFOVP724_142</name>
</gene>